<sequence length="212" mass="23418">MTQLENQLAHPVTIIGNRAACLGEILRDDVNLAVWERSQDFSWGGFVTDFCNQAGNLERFVSLEPGQSAATALPRWALDIAGARNWIDDVDELIEMYQCLFEPEAIGLRIHVLADTMCPRFHVDRVPVRLLCTYRGPGTEWLPEPLVTRPAGEGPLPEQTVPADQIQTMPTAAVALLKGEAWEGNEGRGLVHRSPQPNGTPRLIVGLDWLSS</sequence>
<dbReference type="Pfam" id="PF08856">
    <property type="entry name" value="DUF1826"/>
    <property type="match status" value="1"/>
</dbReference>
<dbReference type="OrthoDB" id="5342505at2"/>
<dbReference type="STRING" id="1305731.GCA_000934705_02752"/>
<dbReference type="InterPro" id="IPR014955">
    <property type="entry name" value="DUF1826"/>
</dbReference>
<organism evidence="1 2">
    <name type="scientific">Marinobacter excellens HL-55</name>
    <dbReference type="NCBI Taxonomy" id="1305731"/>
    <lineage>
        <taxon>Bacteria</taxon>
        <taxon>Pseudomonadati</taxon>
        <taxon>Pseudomonadota</taxon>
        <taxon>Gammaproteobacteria</taxon>
        <taxon>Pseudomonadales</taxon>
        <taxon>Marinobacteraceae</taxon>
        <taxon>Marinobacter</taxon>
    </lineage>
</organism>
<dbReference type="Proteomes" id="UP000050416">
    <property type="component" value="Unassembled WGS sequence"/>
</dbReference>
<dbReference type="AlphaFoldDB" id="A0A0P7ZE36"/>
<reference evidence="1 2" key="1">
    <citation type="submission" date="2015-09" db="EMBL/GenBank/DDBJ databases">
        <title>Identification and resolution of microdiversity through metagenomic sequencing of parallel consortia.</title>
        <authorList>
            <person name="Nelson W.C."/>
            <person name="Romine M.F."/>
            <person name="Lindemann S.R."/>
        </authorList>
    </citation>
    <scope>NUCLEOTIDE SEQUENCE [LARGE SCALE GENOMIC DNA]</scope>
    <source>
        <strain evidence="1">HL-55</strain>
    </source>
</reference>
<dbReference type="EMBL" id="LJZQ01000001">
    <property type="protein sequence ID" value="KPQ30539.1"/>
    <property type="molecule type" value="Genomic_DNA"/>
</dbReference>
<evidence type="ECO:0000313" key="1">
    <source>
        <dbReference type="EMBL" id="KPQ30539.1"/>
    </source>
</evidence>
<protein>
    <recommendedName>
        <fullName evidence="3">DUF1826 domain-containing protein</fullName>
    </recommendedName>
</protein>
<evidence type="ECO:0008006" key="3">
    <source>
        <dbReference type="Google" id="ProtNLM"/>
    </source>
</evidence>
<accession>A0A0P7ZE36</accession>
<evidence type="ECO:0000313" key="2">
    <source>
        <dbReference type="Proteomes" id="UP000050416"/>
    </source>
</evidence>
<comment type="caution">
    <text evidence="1">The sequence shown here is derived from an EMBL/GenBank/DDBJ whole genome shotgun (WGS) entry which is preliminary data.</text>
</comment>
<name>A0A0P7ZE36_9GAMM</name>
<dbReference type="PATRIC" id="fig|1305731.5.peg.1431"/>
<proteinExistence type="predicted"/>
<gene>
    <name evidence="1" type="ORF">HLUCCX14_00290</name>
</gene>